<keyword evidence="1" id="KW-0812">Transmembrane</keyword>
<reference evidence="2" key="1">
    <citation type="submission" date="2022-08" db="UniProtKB">
        <authorList>
            <consortium name="EnsemblMetazoa"/>
        </authorList>
    </citation>
    <scope>IDENTIFICATION</scope>
    <source>
        <strain evidence="2">05x7-T-G4-1.051#20</strain>
    </source>
</reference>
<accession>A0A8W8MHW3</accession>
<sequence length="93" mass="10297">MDNDSYYHLLLENKTADIALGSTILIIIGGVIGVIGNSLIIYFYFFRVKERGERYFIPVLGVVDLLGCLTGLDPWNIHAYASCNITAKVPFGL</sequence>
<organism evidence="2 3">
    <name type="scientific">Magallana gigas</name>
    <name type="common">Pacific oyster</name>
    <name type="synonym">Crassostrea gigas</name>
    <dbReference type="NCBI Taxonomy" id="29159"/>
    <lineage>
        <taxon>Eukaryota</taxon>
        <taxon>Metazoa</taxon>
        <taxon>Spiralia</taxon>
        <taxon>Lophotrochozoa</taxon>
        <taxon>Mollusca</taxon>
        <taxon>Bivalvia</taxon>
        <taxon>Autobranchia</taxon>
        <taxon>Pteriomorphia</taxon>
        <taxon>Ostreida</taxon>
        <taxon>Ostreoidea</taxon>
        <taxon>Ostreidae</taxon>
        <taxon>Magallana</taxon>
    </lineage>
</organism>
<evidence type="ECO:0008006" key="4">
    <source>
        <dbReference type="Google" id="ProtNLM"/>
    </source>
</evidence>
<dbReference type="EnsemblMetazoa" id="G32383.7">
    <property type="protein sequence ID" value="G32383.7:cds"/>
    <property type="gene ID" value="G32383"/>
</dbReference>
<dbReference type="Gene3D" id="1.20.1070.10">
    <property type="entry name" value="Rhodopsin 7-helix transmembrane proteins"/>
    <property type="match status" value="1"/>
</dbReference>
<evidence type="ECO:0000313" key="3">
    <source>
        <dbReference type="Proteomes" id="UP000005408"/>
    </source>
</evidence>
<keyword evidence="3" id="KW-1185">Reference proteome</keyword>
<protein>
    <recommendedName>
        <fullName evidence="4">G-protein coupled receptors family 1 profile domain-containing protein</fullName>
    </recommendedName>
</protein>
<dbReference type="Proteomes" id="UP000005408">
    <property type="component" value="Unassembled WGS sequence"/>
</dbReference>
<keyword evidence="1" id="KW-1133">Transmembrane helix</keyword>
<keyword evidence="1" id="KW-0472">Membrane</keyword>
<dbReference type="AlphaFoldDB" id="A0A8W8MHW3"/>
<evidence type="ECO:0000256" key="1">
    <source>
        <dbReference type="SAM" id="Phobius"/>
    </source>
</evidence>
<evidence type="ECO:0000313" key="2">
    <source>
        <dbReference type="EnsemblMetazoa" id="G32383.7:cds"/>
    </source>
</evidence>
<proteinExistence type="predicted"/>
<feature type="transmembrane region" description="Helical" evidence="1">
    <location>
        <begin position="20"/>
        <end position="45"/>
    </location>
</feature>
<name>A0A8W8MHW3_MAGGI</name>